<dbReference type="InterPro" id="IPR016035">
    <property type="entry name" value="Acyl_Trfase/lysoPLipase"/>
</dbReference>
<reference evidence="4 5" key="1">
    <citation type="journal article" date="2021" name="Int. J. Syst. Evol. Microbiol.">
        <title>Steroidobacter gossypii sp. nov., isolated from soil of cotton cropping field.</title>
        <authorList>
            <person name="Huang R."/>
            <person name="Yang S."/>
            <person name="Zhen C."/>
            <person name="Liu W."/>
        </authorList>
    </citation>
    <scope>NUCLEOTIDE SEQUENCE [LARGE SCALE GENOMIC DNA]</scope>
    <source>
        <strain evidence="4 5">S1-65</strain>
    </source>
</reference>
<comment type="caution">
    <text evidence="4">The sequence shown here is derived from an EMBL/GenBank/DDBJ whole genome shotgun (WGS) entry which is preliminary data.</text>
</comment>
<evidence type="ECO:0000259" key="3">
    <source>
        <dbReference type="SMART" id="SM00827"/>
    </source>
</evidence>
<dbReference type="InterPro" id="IPR001227">
    <property type="entry name" value="Ac_transferase_dom_sf"/>
</dbReference>
<keyword evidence="4" id="KW-0808">Transferase</keyword>
<dbReference type="SUPFAM" id="SSF55048">
    <property type="entry name" value="Probable ACP-binding domain of malonyl-CoA ACP transacylase"/>
    <property type="match status" value="1"/>
</dbReference>
<dbReference type="InterPro" id="IPR016036">
    <property type="entry name" value="Malonyl_transacylase_ACP-bd"/>
</dbReference>
<dbReference type="EMBL" id="JAEVLS010000002">
    <property type="protein sequence ID" value="MBM0104587.1"/>
    <property type="molecule type" value="Genomic_DNA"/>
</dbReference>
<dbReference type="InterPro" id="IPR014043">
    <property type="entry name" value="Acyl_transferase_dom"/>
</dbReference>
<dbReference type="Pfam" id="PF00698">
    <property type="entry name" value="Acyl_transf_1"/>
    <property type="match status" value="1"/>
</dbReference>
<name>A0ABS1WUE3_9GAMM</name>
<organism evidence="4 5">
    <name type="scientific">Steroidobacter gossypii</name>
    <dbReference type="NCBI Taxonomy" id="2805490"/>
    <lineage>
        <taxon>Bacteria</taxon>
        <taxon>Pseudomonadati</taxon>
        <taxon>Pseudomonadota</taxon>
        <taxon>Gammaproteobacteria</taxon>
        <taxon>Steroidobacterales</taxon>
        <taxon>Steroidobacteraceae</taxon>
        <taxon>Steroidobacter</taxon>
    </lineage>
</organism>
<dbReference type="Proteomes" id="UP000661077">
    <property type="component" value="Unassembled WGS sequence"/>
</dbReference>
<accession>A0ABS1WUE3</accession>
<gene>
    <name evidence="4" type="ORF">JM946_07500</name>
</gene>
<keyword evidence="1" id="KW-0596">Phosphopantetheine</keyword>
<evidence type="ECO:0000313" key="5">
    <source>
        <dbReference type="Proteomes" id="UP000661077"/>
    </source>
</evidence>
<dbReference type="RefSeq" id="WP_203166589.1">
    <property type="nucleotide sequence ID" value="NZ_JAEVLS010000002.1"/>
</dbReference>
<dbReference type="GO" id="GO:0016746">
    <property type="term" value="F:acyltransferase activity"/>
    <property type="evidence" value="ECO:0007669"/>
    <property type="project" value="UniProtKB-KW"/>
</dbReference>
<proteinExistence type="predicted"/>
<dbReference type="InterPro" id="IPR050091">
    <property type="entry name" value="PKS_NRPS_Biosynth_Enz"/>
</dbReference>
<dbReference type="SUPFAM" id="SSF52151">
    <property type="entry name" value="FabD/lysophospholipase-like"/>
    <property type="match status" value="1"/>
</dbReference>
<keyword evidence="4" id="KW-0012">Acyltransferase</keyword>
<dbReference type="Gene3D" id="3.30.70.3290">
    <property type="match status" value="1"/>
</dbReference>
<dbReference type="Gene3D" id="3.40.366.10">
    <property type="entry name" value="Malonyl-Coenzyme A Acyl Carrier Protein, domain 2"/>
    <property type="match status" value="1"/>
</dbReference>
<feature type="domain" description="Malonyl-CoA:ACP transacylase (MAT)" evidence="3">
    <location>
        <begin position="8"/>
        <end position="310"/>
    </location>
</feature>
<dbReference type="PANTHER" id="PTHR43775:SF37">
    <property type="entry name" value="SI:DKEY-61P9.11"/>
    <property type="match status" value="1"/>
</dbReference>
<evidence type="ECO:0000313" key="4">
    <source>
        <dbReference type="EMBL" id="MBM0104587.1"/>
    </source>
</evidence>
<keyword evidence="2" id="KW-0597">Phosphoprotein</keyword>
<dbReference type="SMART" id="SM00827">
    <property type="entry name" value="PKS_AT"/>
    <property type="match status" value="1"/>
</dbReference>
<evidence type="ECO:0000256" key="1">
    <source>
        <dbReference type="ARBA" id="ARBA00022450"/>
    </source>
</evidence>
<evidence type="ECO:0000256" key="2">
    <source>
        <dbReference type="ARBA" id="ARBA00022553"/>
    </source>
</evidence>
<protein>
    <submittedName>
        <fullName evidence="4">Acyltransferase domain-containing protein</fullName>
    </submittedName>
</protein>
<dbReference type="PANTHER" id="PTHR43775">
    <property type="entry name" value="FATTY ACID SYNTHASE"/>
    <property type="match status" value="1"/>
</dbReference>
<keyword evidence="5" id="KW-1185">Reference proteome</keyword>
<sequence>MRRAVVFMFSGQGSQYYQMGRELYHSHARFRMWMDHCDEIALPLMERSLCDLLYRGADKSERFDRLLYTNPALLCFEFSLARVLIESGIKPDYVLGYSLGEISAAVIAGALSLEQGVRFVVDCAKVLEAESPRASMLAVLDTPSIMARYTPDSGGCWITARNFDRHFVVSGPVAAVERIRAAMLRDGIVCQLLAVNVGFHCEMLQPMERSITELARRMDCRSLRMPLVSSLDGAVLDTRFDSAQWPRHFWSVLRHPIAFDTTIQALLRRGDFHFVDVGPSGTLATFTKYLLPTGTLSVCTDVINTFGKDNRSFDNALRSLGVAEVRSA</sequence>